<evidence type="ECO:0000256" key="3">
    <source>
        <dbReference type="ARBA" id="ARBA00022692"/>
    </source>
</evidence>
<feature type="transmembrane region" description="Helical" evidence="8">
    <location>
        <begin position="359"/>
        <end position="376"/>
    </location>
</feature>
<gene>
    <name evidence="9" type="ORF">BCR39DRAFT_496925</name>
</gene>
<dbReference type="InterPro" id="IPR036259">
    <property type="entry name" value="MFS_trans_sf"/>
</dbReference>
<feature type="transmembrane region" description="Helical" evidence="8">
    <location>
        <begin position="132"/>
        <end position="154"/>
    </location>
</feature>
<dbReference type="Gene3D" id="1.20.1250.20">
    <property type="entry name" value="MFS general substrate transporter like domains"/>
    <property type="match status" value="1"/>
</dbReference>
<feature type="compositionally biased region" description="Basic and acidic residues" evidence="7">
    <location>
        <begin position="1"/>
        <end position="22"/>
    </location>
</feature>
<comment type="similarity">
    <text evidence="6">Belongs to the major facilitator superfamily. Allantoate permease family.</text>
</comment>
<feature type="transmembrane region" description="Helical" evidence="8">
    <location>
        <begin position="388"/>
        <end position="409"/>
    </location>
</feature>
<feature type="transmembrane region" description="Helical" evidence="8">
    <location>
        <begin position="103"/>
        <end position="125"/>
    </location>
</feature>
<dbReference type="FunFam" id="1.20.1250.20:FF:000064">
    <property type="entry name" value="MFS allantoate transporter"/>
    <property type="match status" value="1"/>
</dbReference>
<feature type="transmembrane region" description="Helical" evidence="8">
    <location>
        <begin position="160"/>
        <end position="181"/>
    </location>
</feature>
<keyword evidence="2" id="KW-0813">Transport</keyword>
<evidence type="ECO:0000256" key="2">
    <source>
        <dbReference type="ARBA" id="ARBA00022448"/>
    </source>
</evidence>
<evidence type="ECO:0000256" key="8">
    <source>
        <dbReference type="SAM" id="Phobius"/>
    </source>
</evidence>
<evidence type="ECO:0000256" key="5">
    <source>
        <dbReference type="ARBA" id="ARBA00023136"/>
    </source>
</evidence>
<dbReference type="AlphaFoldDB" id="A0A1Y2AYU8"/>
<dbReference type="OrthoDB" id="6730379at2759"/>
<feature type="transmembrane region" description="Helical" evidence="8">
    <location>
        <begin position="421"/>
        <end position="439"/>
    </location>
</feature>
<feature type="transmembrane region" description="Helical" evidence="8">
    <location>
        <begin position="293"/>
        <end position="316"/>
    </location>
</feature>
<dbReference type="InParanoid" id="A0A1Y2AYU8"/>
<dbReference type="Proteomes" id="UP000193986">
    <property type="component" value="Unassembled WGS sequence"/>
</dbReference>
<evidence type="ECO:0000256" key="4">
    <source>
        <dbReference type="ARBA" id="ARBA00022989"/>
    </source>
</evidence>
<accession>A0A1Y2AYU8</accession>
<feature type="region of interest" description="Disordered" evidence="7">
    <location>
        <begin position="1"/>
        <end position="31"/>
    </location>
</feature>
<feature type="transmembrane region" description="Helical" evidence="8">
    <location>
        <begin position="224"/>
        <end position="244"/>
    </location>
</feature>
<evidence type="ECO:0000313" key="9">
    <source>
        <dbReference type="EMBL" id="ORY27751.1"/>
    </source>
</evidence>
<organism evidence="9 10">
    <name type="scientific">Naematelia encephala</name>
    <dbReference type="NCBI Taxonomy" id="71784"/>
    <lineage>
        <taxon>Eukaryota</taxon>
        <taxon>Fungi</taxon>
        <taxon>Dikarya</taxon>
        <taxon>Basidiomycota</taxon>
        <taxon>Agaricomycotina</taxon>
        <taxon>Tremellomycetes</taxon>
        <taxon>Tremellales</taxon>
        <taxon>Naemateliaceae</taxon>
        <taxon>Naematelia</taxon>
    </lineage>
</organism>
<keyword evidence="10" id="KW-1185">Reference proteome</keyword>
<evidence type="ECO:0000256" key="6">
    <source>
        <dbReference type="ARBA" id="ARBA00037968"/>
    </source>
</evidence>
<keyword evidence="3 8" id="KW-0812">Transmembrane</keyword>
<keyword evidence="4 8" id="KW-1133">Transmembrane helix</keyword>
<comment type="caution">
    <text evidence="9">The sequence shown here is derived from an EMBL/GenBank/DDBJ whole genome shotgun (WGS) entry which is preliminary data.</text>
</comment>
<comment type="subcellular location">
    <subcellularLocation>
        <location evidence="1">Membrane</location>
        <topology evidence="1">Multi-pass membrane protein</topology>
    </subcellularLocation>
</comment>
<keyword evidence="5 8" id="KW-0472">Membrane</keyword>
<proteinExistence type="inferred from homology"/>
<evidence type="ECO:0000256" key="7">
    <source>
        <dbReference type="SAM" id="MobiDB-lite"/>
    </source>
</evidence>
<name>A0A1Y2AYU8_9TREE</name>
<feature type="transmembrane region" description="Helical" evidence="8">
    <location>
        <begin position="328"/>
        <end position="347"/>
    </location>
</feature>
<dbReference type="SUPFAM" id="SSF103473">
    <property type="entry name" value="MFS general substrate transporter"/>
    <property type="match status" value="1"/>
</dbReference>
<reference evidence="9 10" key="1">
    <citation type="submission" date="2016-07" db="EMBL/GenBank/DDBJ databases">
        <title>Pervasive Adenine N6-methylation of Active Genes in Fungi.</title>
        <authorList>
            <consortium name="DOE Joint Genome Institute"/>
            <person name="Mondo S.J."/>
            <person name="Dannebaum R.O."/>
            <person name="Kuo R.C."/>
            <person name="Labutti K."/>
            <person name="Haridas S."/>
            <person name="Kuo A."/>
            <person name="Salamov A."/>
            <person name="Ahrendt S.R."/>
            <person name="Lipzen A."/>
            <person name="Sullivan W."/>
            <person name="Andreopoulos W.B."/>
            <person name="Clum A."/>
            <person name="Lindquist E."/>
            <person name="Daum C."/>
            <person name="Ramamoorthy G.K."/>
            <person name="Gryganskyi A."/>
            <person name="Culley D."/>
            <person name="Magnuson J.K."/>
            <person name="James T.Y."/>
            <person name="O'Malley M.A."/>
            <person name="Stajich J.E."/>
            <person name="Spatafora J.W."/>
            <person name="Visel A."/>
            <person name="Grigoriev I.V."/>
        </authorList>
    </citation>
    <scope>NUCLEOTIDE SEQUENCE [LARGE SCALE GENOMIC DNA]</scope>
    <source>
        <strain evidence="9 10">68-887.2</strain>
    </source>
</reference>
<dbReference type="PANTHER" id="PTHR43791:SF59">
    <property type="entry name" value="TRANSPORTER, PUTATIVE (AFU_ORTHOLOGUE AFUA_1G06550)-RELATED"/>
    <property type="match status" value="1"/>
</dbReference>
<feature type="transmembrane region" description="Helical" evidence="8">
    <location>
        <begin position="193"/>
        <end position="212"/>
    </location>
</feature>
<dbReference type="PANTHER" id="PTHR43791">
    <property type="entry name" value="PERMEASE-RELATED"/>
    <property type="match status" value="1"/>
</dbReference>
<dbReference type="GO" id="GO:0016020">
    <property type="term" value="C:membrane"/>
    <property type="evidence" value="ECO:0007669"/>
    <property type="project" value="UniProtKB-SubCell"/>
</dbReference>
<protein>
    <submittedName>
        <fullName evidence="9">Major facilitator superfamily domain-containing protein</fullName>
    </submittedName>
</protein>
<evidence type="ECO:0000313" key="10">
    <source>
        <dbReference type="Proteomes" id="UP000193986"/>
    </source>
</evidence>
<dbReference type="Pfam" id="PF07690">
    <property type="entry name" value="MFS_1"/>
    <property type="match status" value="1"/>
</dbReference>
<feature type="transmembrane region" description="Helical" evidence="8">
    <location>
        <begin position="451"/>
        <end position="474"/>
    </location>
</feature>
<dbReference type="GO" id="GO:0022857">
    <property type="term" value="F:transmembrane transporter activity"/>
    <property type="evidence" value="ECO:0007669"/>
    <property type="project" value="InterPro"/>
</dbReference>
<dbReference type="EMBL" id="MCFC01000036">
    <property type="protein sequence ID" value="ORY27751.1"/>
    <property type="molecule type" value="Genomic_DNA"/>
</dbReference>
<evidence type="ECO:0000256" key="1">
    <source>
        <dbReference type="ARBA" id="ARBA00004141"/>
    </source>
</evidence>
<sequence length="550" mass="61644">MEVKPGPPEHHEEKPHPVRAEQDPNDPSSKNGDIGAQWLATYAGSRHDISDEESTVVRKRIDRFLMPIIFYIYFTQQLDKSSLSFSSIFGIQKDANLHGTEYSWLSSIVYFAQLVCQPLSVYALVKFPVNRWICFCFCGWGTSLCIMTACRSFASIAAMRFILGGFEASIAPSMLVVVSMWWTRREQPLRNNIWYSAKGLATILGSLLSYGLGHAKSSLYPYQLIFLVCGLIAVVLSFPTMYLFPSHPTRARWLSEEQKYVSLERIRLNNTGTQSTHFKWAQVRECLMDPKSWMWVVMIFCISLVSGGIGAFGPLILQGFGLNQFQTILYNMIPGGIGIAVNILSALAMQYSKLKSPTLLIAAAFPLAAAAALYALPRGIQYKHELLAVFFLLQVYQCITAIVFSWCFANTAGHTKKTTTTGMLYLGLTVGNIVGPQLYKSKQAPYYHSGLTANLIVLCIMVGTIFLQVLYLRYLNLRNVRRRKASGKSGVHIDYSLENSSHWEQLRGKQHAAEIADHGEVGQGAKDETYNAKAFLDLTDLENEDFVYSL</sequence>
<dbReference type="InterPro" id="IPR011701">
    <property type="entry name" value="MFS"/>
</dbReference>